<dbReference type="RefSeq" id="WP_367640855.1">
    <property type="nucleotide sequence ID" value="NZ_JBFNQN010000018.1"/>
</dbReference>
<dbReference type="InterPro" id="IPR010982">
    <property type="entry name" value="Lambda_DNA-bd_dom_sf"/>
</dbReference>
<dbReference type="EMBL" id="JBFNQN010000018">
    <property type="protein sequence ID" value="MEW9267487.1"/>
    <property type="molecule type" value="Genomic_DNA"/>
</dbReference>
<keyword evidence="2 5" id="KW-0238">DNA-binding</keyword>
<protein>
    <submittedName>
        <fullName evidence="5">LacI family DNA-binding transcriptional regulator</fullName>
    </submittedName>
</protein>
<dbReference type="PROSITE" id="PS50932">
    <property type="entry name" value="HTH_LACI_2"/>
    <property type="match status" value="1"/>
</dbReference>
<dbReference type="Pfam" id="PF13377">
    <property type="entry name" value="Peripla_BP_3"/>
    <property type="match status" value="1"/>
</dbReference>
<dbReference type="InterPro" id="IPR028082">
    <property type="entry name" value="Peripla_BP_I"/>
</dbReference>
<evidence type="ECO:0000256" key="3">
    <source>
        <dbReference type="ARBA" id="ARBA00023163"/>
    </source>
</evidence>
<name>A0ABV3PCW6_9ACTN</name>
<evidence type="ECO:0000256" key="1">
    <source>
        <dbReference type="ARBA" id="ARBA00023015"/>
    </source>
</evidence>
<sequence>MAVKRRQPTMADVGALAGVTDRTVSNVLSGKVPVRPGTRDAVLQAVQTLGYQMNPSARSLRTGRTGFLTLALPDLTIDYFAELANAVLNEADRLGWSVTVQQTSTLRERELSLVSGAGRNFSDGLILLPHALDSRDRNLLVTDLPMVLLGERIFDGPVDHVTMSNVKAAQAATDHLLSMGRRRIAAVGPNPADTTTTAATLRLDGYRQALRDAGIDVDPGLIAPAVAWNEAHGVKAVDALVDHGVDFDAIFCFNDSLAFGVLHALRQRGIQVPHQVAVVGFDNVTATAYTSPPLTTIDSGVGVIAQTAVQRLIGRILGTLDGAPEVFVANFSLVRREST</sequence>
<dbReference type="CDD" id="cd01392">
    <property type="entry name" value="HTH_LacI"/>
    <property type="match status" value="1"/>
</dbReference>
<evidence type="ECO:0000256" key="2">
    <source>
        <dbReference type="ARBA" id="ARBA00023125"/>
    </source>
</evidence>
<dbReference type="SMART" id="SM00354">
    <property type="entry name" value="HTH_LACI"/>
    <property type="match status" value="1"/>
</dbReference>
<keyword evidence="1" id="KW-0805">Transcription regulation</keyword>
<feature type="domain" description="HTH lacI-type" evidence="4">
    <location>
        <begin position="8"/>
        <end position="62"/>
    </location>
</feature>
<dbReference type="InterPro" id="IPR000843">
    <property type="entry name" value="HTH_LacI"/>
</dbReference>
<evidence type="ECO:0000313" key="5">
    <source>
        <dbReference type="EMBL" id="MEW9267487.1"/>
    </source>
</evidence>
<dbReference type="PANTHER" id="PTHR30146">
    <property type="entry name" value="LACI-RELATED TRANSCRIPTIONAL REPRESSOR"/>
    <property type="match status" value="1"/>
</dbReference>
<organism evidence="5 6">
    <name type="scientific">Kineococcus endophyticus</name>
    <dbReference type="NCBI Taxonomy" id="1181883"/>
    <lineage>
        <taxon>Bacteria</taxon>
        <taxon>Bacillati</taxon>
        <taxon>Actinomycetota</taxon>
        <taxon>Actinomycetes</taxon>
        <taxon>Kineosporiales</taxon>
        <taxon>Kineosporiaceae</taxon>
        <taxon>Kineococcus</taxon>
    </lineage>
</organism>
<evidence type="ECO:0000313" key="6">
    <source>
        <dbReference type="Proteomes" id="UP001555826"/>
    </source>
</evidence>
<dbReference type="CDD" id="cd06267">
    <property type="entry name" value="PBP1_LacI_sugar_binding-like"/>
    <property type="match status" value="1"/>
</dbReference>
<gene>
    <name evidence="5" type="ORF">AB1207_22320</name>
</gene>
<dbReference type="PANTHER" id="PTHR30146:SF109">
    <property type="entry name" value="HTH-TYPE TRANSCRIPTIONAL REGULATOR GALS"/>
    <property type="match status" value="1"/>
</dbReference>
<accession>A0ABV3PCW6</accession>
<dbReference type="Gene3D" id="1.10.260.40">
    <property type="entry name" value="lambda repressor-like DNA-binding domains"/>
    <property type="match status" value="1"/>
</dbReference>
<evidence type="ECO:0000259" key="4">
    <source>
        <dbReference type="PROSITE" id="PS50932"/>
    </source>
</evidence>
<dbReference type="GO" id="GO:0003677">
    <property type="term" value="F:DNA binding"/>
    <property type="evidence" value="ECO:0007669"/>
    <property type="project" value="UniProtKB-KW"/>
</dbReference>
<keyword evidence="6" id="KW-1185">Reference proteome</keyword>
<comment type="caution">
    <text evidence="5">The sequence shown here is derived from an EMBL/GenBank/DDBJ whole genome shotgun (WGS) entry which is preliminary data.</text>
</comment>
<dbReference type="SUPFAM" id="SSF47413">
    <property type="entry name" value="lambda repressor-like DNA-binding domains"/>
    <property type="match status" value="1"/>
</dbReference>
<dbReference type="Proteomes" id="UP001555826">
    <property type="component" value="Unassembled WGS sequence"/>
</dbReference>
<dbReference type="InterPro" id="IPR046335">
    <property type="entry name" value="LacI/GalR-like_sensor"/>
</dbReference>
<reference evidence="5 6" key="1">
    <citation type="submission" date="2024-07" db="EMBL/GenBank/DDBJ databases">
        <authorList>
            <person name="Thanompreechachai J."/>
            <person name="Duangmal K."/>
        </authorList>
    </citation>
    <scope>NUCLEOTIDE SEQUENCE [LARGE SCALE GENOMIC DNA]</scope>
    <source>
        <strain evidence="5 6">KCTC 19886</strain>
    </source>
</reference>
<proteinExistence type="predicted"/>
<dbReference type="Pfam" id="PF00356">
    <property type="entry name" value="LacI"/>
    <property type="match status" value="1"/>
</dbReference>
<dbReference type="Gene3D" id="3.40.50.2300">
    <property type="match status" value="2"/>
</dbReference>
<keyword evidence="3" id="KW-0804">Transcription</keyword>
<dbReference type="SUPFAM" id="SSF53822">
    <property type="entry name" value="Periplasmic binding protein-like I"/>
    <property type="match status" value="1"/>
</dbReference>